<evidence type="ECO:0000256" key="8">
    <source>
        <dbReference type="ARBA" id="ARBA00023136"/>
    </source>
</evidence>
<dbReference type="SMART" id="SM00382">
    <property type="entry name" value="AAA"/>
    <property type="match status" value="3"/>
</dbReference>
<accession>A0A376CN78</accession>
<evidence type="ECO:0000256" key="4">
    <source>
        <dbReference type="ARBA" id="ARBA00022737"/>
    </source>
</evidence>
<sequence>MLGTYHDNVVAPVAPAQKISGPGLPQGTLKAEPVPEAQRPTPEPLIRIIMPIVMIGALAAIVLIMALSGRGMSPMMLIFPLMMGMSMLMMVSPPEKTGDIDEQRRVYLRHLDALSAQARQNAQQQRDHEVFHHPHPGDLLSTVDPARVWERLDTDPRMGEVRLGLGVGSLCTPVDVDDPGSTEDLDPVCAVSLRRSVAAVSSVHDIPIVVQIRAFRLITLSGPRAAEIAWSMLSQLIFFHGPETVGITNRCTPGAAQWLKWTAHTRDPEDAELQITVVDVGSPDLSQTVVEAESSTSESGNAVRCTLVIAPDPLDPVHRFADEEGIHVHIDDHVSVYTVVGQEQLGTPDAFTAAEAELIARRLAPLRRPEAGDGTAADNDVLALLRMPAIEQLSPRTLWPGRELTPNRLKVPIGVDEHGLPVQLDLKESAHGGMGPHGLCIGATGSGKSELLRTLVVALAATHSPEELNFVLVDFKGGATFLGCEDLPHTSAVITNLDNEAILVERMYDAISGELNRRQELLRQAGNFANVTDYTSARLSTRPDLEALPALVIVVDEFSELLGQHPDFADLFVAVGRLGRSLGVHLLLASQRLEEGKLRGLDSHLSYRIGLKTFSAAESRQVLGVTDAYQLPSTPGAGYLREDSAELTRFQAAYVSGPLARRGEPAEGTTPITVQEYTGWDDYAAAPEAPVIYDESTTLLHAVVELSSTAAAERGLSAHPVWLPPLPAAIELSRVAGQTPAHGEQLLRAPIGLVDLPYHQRQDTLWVDLSRAGGHFAIAGGPQTGKSTALRTIVASLALTSTTEQVAFYIIDAGSGEFHDLSRLPHVAGIATRATPEKLRRIVDEVVGFLDTPAGRDVVLVIDGWQALIGPDQEFDDLRTALGRLASDGPAAGIHLVLSVQRWTSLRSSIRDLIGNRLELRLGEALDSQIGRKQQQKLPTDPGRGLDAEGRMMLIAQTSKEDVAHIADEARRAGLQRVPQLRMLPAHIAWEEIQDAGSTPILGVGGPDLAPLPMDGQHFFVTGQAQSGKSTALATLMAWVEQQPRQDARLVIVDPRRAHLGRIDENMVAVYAPTTDAVATAVGQAATTLRTRLPGPDVTPEQLAGRSWWEGPDIYIVIDDLDLVPDEHLRPLLDLLPHSADIGMHIFIARKFGGVGRAIHGRFLGALKDERPNVLILDGNRDEGAIFGVRASTQPPGRGTLVSDNTVVGMMQVASTDQSVGEDPQ</sequence>
<evidence type="ECO:0000256" key="3">
    <source>
        <dbReference type="ARBA" id="ARBA00022692"/>
    </source>
</evidence>
<evidence type="ECO:0000256" key="1">
    <source>
        <dbReference type="ARBA" id="ARBA00004651"/>
    </source>
</evidence>
<dbReference type="SUPFAM" id="SSF52540">
    <property type="entry name" value="P-loop containing nucleoside triphosphate hydrolases"/>
    <property type="match status" value="3"/>
</dbReference>
<dbReference type="NCBIfam" id="TIGR03925">
    <property type="entry name" value="T7SS_EccC_b"/>
    <property type="match status" value="1"/>
</dbReference>
<dbReference type="PROSITE" id="PS50901">
    <property type="entry name" value="FTSK"/>
    <property type="match status" value="2"/>
</dbReference>
<evidence type="ECO:0000256" key="5">
    <source>
        <dbReference type="ARBA" id="ARBA00022741"/>
    </source>
</evidence>
<dbReference type="Proteomes" id="UP000254467">
    <property type="component" value="Unassembled WGS sequence"/>
</dbReference>
<dbReference type="InterPro" id="IPR002543">
    <property type="entry name" value="FtsK_dom"/>
</dbReference>
<organism evidence="12 13">
    <name type="scientific">Corynebacterium pilosum</name>
    <dbReference type="NCBI Taxonomy" id="35756"/>
    <lineage>
        <taxon>Bacteria</taxon>
        <taxon>Bacillati</taxon>
        <taxon>Actinomycetota</taxon>
        <taxon>Actinomycetes</taxon>
        <taxon>Mycobacteriales</taxon>
        <taxon>Corynebacteriaceae</taxon>
        <taxon>Corynebacterium</taxon>
    </lineage>
</organism>
<keyword evidence="13" id="KW-1185">Reference proteome</keyword>
<keyword evidence="8 10" id="KW-0472">Membrane</keyword>
<keyword evidence="3 10" id="KW-0812">Transmembrane</keyword>
<dbReference type="OrthoDB" id="9807790at2"/>
<protein>
    <submittedName>
        <fullName evidence="12">Ftsk domain-containing protein</fullName>
    </submittedName>
</protein>
<dbReference type="InterPro" id="IPR003593">
    <property type="entry name" value="AAA+_ATPase"/>
</dbReference>
<feature type="binding site" evidence="9">
    <location>
        <begin position="442"/>
        <end position="449"/>
    </location>
    <ligand>
        <name>ATP</name>
        <dbReference type="ChEBI" id="CHEBI:30616"/>
    </ligand>
</feature>
<evidence type="ECO:0000256" key="6">
    <source>
        <dbReference type="ARBA" id="ARBA00022840"/>
    </source>
</evidence>
<dbReference type="RefSeq" id="WP_018581669.1">
    <property type="nucleotide sequence ID" value="NZ_UFXQ01000001.1"/>
</dbReference>
<feature type="domain" description="FtsK" evidence="11">
    <location>
        <begin position="762"/>
        <end position="929"/>
    </location>
</feature>
<reference evidence="12 13" key="1">
    <citation type="submission" date="2018-06" db="EMBL/GenBank/DDBJ databases">
        <authorList>
            <consortium name="Pathogen Informatics"/>
            <person name="Doyle S."/>
        </authorList>
    </citation>
    <scope>NUCLEOTIDE SEQUENCE [LARGE SCALE GENOMIC DNA]</scope>
    <source>
        <strain evidence="12 13">NCTC11862</strain>
    </source>
</reference>
<proteinExistence type="predicted"/>
<dbReference type="InterPro" id="IPR027417">
    <property type="entry name" value="P-loop_NTPase"/>
</dbReference>
<dbReference type="AlphaFoldDB" id="A0A376CN78"/>
<feature type="transmembrane region" description="Helical" evidence="10">
    <location>
        <begin position="45"/>
        <end position="67"/>
    </location>
</feature>
<evidence type="ECO:0000256" key="2">
    <source>
        <dbReference type="ARBA" id="ARBA00022475"/>
    </source>
</evidence>
<evidence type="ECO:0000256" key="7">
    <source>
        <dbReference type="ARBA" id="ARBA00022989"/>
    </source>
</evidence>
<dbReference type="InterPro" id="IPR023836">
    <property type="entry name" value="EccCa-like_Actinobacteria"/>
</dbReference>
<dbReference type="Gene3D" id="3.40.50.300">
    <property type="entry name" value="P-loop containing nucleotide triphosphate hydrolases"/>
    <property type="match status" value="3"/>
</dbReference>
<evidence type="ECO:0000313" key="13">
    <source>
        <dbReference type="Proteomes" id="UP000254467"/>
    </source>
</evidence>
<name>A0A376CN78_9CORY</name>
<dbReference type="NCBIfam" id="TIGR03924">
    <property type="entry name" value="T7SS_EccC_a"/>
    <property type="match status" value="1"/>
</dbReference>
<dbReference type="PANTHER" id="PTHR22683">
    <property type="entry name" value="SPORULATION PROTEIN RELATED"/>
    <property type="match status" value="1"/>
</dbReference>
<dbReference type="GO" id="GO:0005886">
    <property type="term" value="C:plasma membrane"/>
    <property type="evidence" value="ECO:0007669"/>
    <property type="project" value="UniProtKB-SubCell"/>
</dbReference>
<gene>
    <name evidence="12" type="primary">eccCa1</name>
    <name evidence="12" type="ORF">NCTC11862_01466</name>
</gene>
<evidence type="ECO:0000256" key="9">
    <source>
        <dbReference type="PROSITE-ProRule" id="PRU00289"/>
    </source>
</evidence>
<comment type="subcellular location">
    <subcellularLocation>
        <location evidence="1">Cell membrane</location>
        <topology evidence="1">Multi-pass membrane protein</topology>
    </subcellularLocation>
</comment>
<evidence type="ECO:0000259" key="11">
    <source>
        <dbReference type="PROSITE" id="PS50901"/>
    </source>
</evidence>
<keyword evidence="4" id="KW-0677">Repeat</keyword>
<dbReference type="EMBL" id="UFXQ01000001">
    <property type="protein sequence ID" value="STC69667.1"/>
    <property type="molecule type" value="Genomic_DNA"/>
</dbReference>
<evidence type="ECO:0000313" key="12">
    <source>
        <dbReference type="EMBL" id="STC69667.1"/>
    </source>
</evidence>
<dbReference type="InterPro" id="IPR050206">
    <property type="entry name" value="FtsK/SpoIIIE/SftA"/>
</dbReference>
<dbReference type="GO" id="GO:0005524">
    <property type="term" value="F:ATP binding"/>
    <property type="evidence" value="ECO:0007669"/>
    <property type="project" value="UniProtKB-UniRule"/>
</dbReference>
<dbReference type="GO" id="GO:0003677">
    <property type="term" value="F:DNA binding"/>
    <property type="evidence" value="ECO:0007669"/>
    <property type="project" value="InterPro"/>
</dbReference>
<keyword evidence="6 9" id="KW-0067">ATP-binding</keyword>
<keyword evidence="5 9" id="KW-0547">Nucleotide-binding</keyword>
<dbReference type="STRING" id="35756.GCA_001044155_00937"/>
<keyword evidence="7 10" id="KW-1133">Transmembrane helix</keyword>
<feature type="binding site" evidence="9">
    <location>
        <begin position="780"/>
        <end position="787"/>
    </location>
    <ligand>
        <name>ATP</name>
        <dbReference type="ChEBI" id="CHEBI:30616"/>
    </ligand>
</feature>
<dbReference type="InterPro" id="IPR023837">
    <property type="entry name" value="EccCb-like_Actinobacteria"/>
</dbReference>
<keyword evidence="2" id="KW-1003">Cell membrane</keyword>
<feature type="domain" description="FtsK" evidence="11">
    <location>
        <begin position="419"/>
        <end position="620"/>
    </location>
</feature>
<dbReference type="PANTHER" id="PTHR22683:SF1">
    <property type="entry name" value="TYPE VII SECRETION SYSTEM PROTEIN ESSC"/>
    <property type="match status" value="1"/>
</dbReference>
<evidence type="ECO:0000256" key="10">
    <source>
        <dbReference type="SAM" id="Phobius"/>
    </source>
</evidence>
<dbReference type="Pfam" id="PF01580">
    <property type="entry name" value="FtsK_SpoIIIE"/>
    <property type="match status" value="2"/>
</dbReference>